<reference evidence="9" key="2">
    <citation type="submission" date="2021-08" db="EMBL/GenBank/DDBJ databases">
        <authorList>
            <person name="Eriksson T."/>
        </authorList>
    </citation>
    <scope>NUCLEOTIDE SEQUENCE</scope>
    <source>
        <strain evidence="9">Stoneville</strain>
        <tissue evidence="9">Whole head</tissue>
    </source>
</reference>
<keyword evidence="6" id="KW-0511">Multifunctional enzyme</keyword>
<reference evidence="9" key="1">
    <citation type="journal article" date="2020" name="J Insects Food Feed">
        <title>The yellow mealworm (Tenebrio molitor) genome: a resource for the emerging insects as food and feed industry.</title>
        <authorList>
            <person name="Eriksson T."/>
            <person name="Andere A."/>
            <person name="Kelstrup H."/>
            <person name="Emery V."/>
            <person name="Picard C."/>
        </authorList>
    </citation>
    <scope>NUCLEOTIDE SEQUENCE</scope>
    <source>
        <strain evidence="9">Stoneville</strain>
        <tissue evidence="9">Whole head</tissue>
    </source>
</reference>
<dbReference type="FunFam" id="1.10.340.70:FF:000001">
    <property type="entry name" value="Retrovirus-related Pol polyprotein from transposon gypsy-like Protein"/>
    <property type="match status" value="1"/>
</dbReference>
<keyword evidence="2" id="KW-0808">Transferase</keyword>
<protein>
    <recommendedName>
        <fullName evidence="1">RNA-directed DNA polymerase</fullName>
        <ecNumber evidence="1">2.7.7.49</ecNumber>
    </recommendedName>
</protein>
<dbReference type="GO" id="GO:0003964">
    <property type="term" value="F:RNA-directed DNA polymerase activity"/>
    <property type="evidence" value="ECO:0007669"/>
    <property type="project" value="UniProtKB-KW"/>
</dbReference>
<keyword evidence="3" id="KW-0540">Nuclease</keyword>
<dbReference type="EMBL" id="JABDTM020018136">
    <property type="protein sequence ID" value="KAH0818241.1"/>
    <property type="molecule type" value="Genomic_DNA"/>
</dbReference>
<evidence type="ECO:0000256" key="6">
    <source>
        <dbReference type="ARBA" id="ARBA00023268"/>
    </source>
</evidence>
<dbReference type="GO" id="GO:0003676">
    <property type="term" value="F:nucleic acid binding"/>
    <property type="evidence" value="ECO:0007669"/>
    <property type="project" value="InterPro"/>
</dbReference>
<dbReference type="GO" id="GO:0004519">
    <property type="term" value="F:endonuclease activity"/>
    <property type="evidence" value="ECO:0007669"/>
    <property type="project" value="UniProtKB-KW"/>
</dbReference>
<gene>
    <name evidence="9" type="ORF">GEV33_004550</name>
</gene>
<dbReference type="InterPro" id="IPR043502">
    <property type="entry name" value="DNA/RNA_pol_sf"/>
</dbReference>
<dbReference type="InterPro" id="IPR041588">
    <property type="entry name" value="Integrase_H2C2"/>
</dbReference>
<evidence type="ECO:0000256" key="5">
    <source>
        <dbReference type="ARBA" id="ARBA00022918"/>
    </source>
</evidence>
<dbReference type="Gene3D" id="3.30.70.270">
    <property type="match status" value="1"/>
</dbReference>
<dbReference type="InterPro" id="IPR001584">
    <property type="entry name" value="Integrase_cat-core"/>
</dbReference>
<organism evidence="9 10">
    <name type="scientific">Tenebrio molitor</name>
    <name type="common">Yellow mealworm beetle</name>
    <dbReference type="NCBI Taxonomy" id="7067"/>
    <lineage>
        <taxon>Eukaryota</taxon>
        <taxon>Metazoa</taxon>
        <taxon>Ecdysozoa</taxon>
        <taxon>Arthropoda</taxon>
        <taxon>Hexapoda</taxon>
        <taxon>Insecta</taxon>
        <taxon>Pterygota</taxon>
        <taxon>Neoptera</taxon>
        <taxon>Endopterygota</taxon>
        <taxon>Coleoptera</taxon>
        <taxon>Polyphaga</taxon>
        <taxon>Cucujiformia</taxon>
        <taxon>Tenebrionidae</taxon>
        <taxon>Tenebrio</taxon>
    </lineage>
</organism>
<dbReference type="Pfam" id="PF00665">
    <property type="entry name" value="rve"/>
    <property type="match status" value="1"/>
</dbReference>
<evidence type="ECO:0000313" key="9">
    <source>
        <dbReference type="EMBL" id="KAH0818241.1"/>
    </source>
</evidence>
<feature type="compositionally biased region" description="Basic and acidic residues" evidence="7">
    <location>
        <begin position="2308"/>
        <end position="2328"/>
    </location>
</feature>
<feature type="region of interest" description="Disordered" evidence="7">
    <location>
        <begin position="2192"/>
        <end position="2212"/>
    </location>
</feature>
<dbReference type="FunFam" id="3.10.20.370:FF:000001">
    <property type="entry name" value="Retrovirus-related Pol polyprotein from transposon 17.6-like protein"/>
    <property type="match status" value="1"/>
</dbReference>
<dbReference type="Pfam" id="PF17919">
    <property type="entry name" value="RT_RNaseH_2"/>
    <property type="match status" value="1"/>
</dbReference>
<evidence type="ECO:0000256" key="3">
    <source>
        <dbReference type="ARBA" id="ARBA00022722"/>
    </source>
</evidence>
<evidence type="ECO:0000256" key="1">
    <source>
        <dbReference type="ARBA" id="ARBA00012493"/>
    </source>
</evidence>
<feature type="compositionally biased region" description="Polar residues" evidence="7">
    <location>
        <begin position="680"/>
        <end position="697"/>
    </location>
</feature>
<dbReference type="Gene3D" id="1.10.340.70">
    <property type="match status" value="1"/>
</dbReference>
<dbReference type="PANTHER" id="PTHR37984">
    <property type="entry name" value="PROTEIN CBG26694"/>
    <property type="match status" value="1"/>
</dbReference>
<proteinExistence type="predicted"/>
<dbReference type="CDD" id="cd09274">
    <property type="entry name" value="RNase_HI_RT_Ty3"/>
    <property type="match status" value="1"/>
</dbReference>
<dbReference type="Pfam" id="PF00078">
    <property type="entry name" value="RVT_1"/>
    <property type="match status" value="1"/>
</dbReference>
<dbReference type="Pfam" id="PF03732">
    <property type="entry name" value="Retrotrans_gag"/>
    <property type="match status" value="1"/>
</dbReference>
<dbReference type="InterPro" id="IPR000477">
    <property type="entry name" value="RT_dom"/>
</dbReference>
<name>A0A8J6LMJ3_TENMO</name>
<dbReference type="InterPro" id="IPR036397">
    <property type="entry name" value="RNaseH_sf"/>
</dbReference>
<evidence type="ECO:0000259" key="8">
    <source>
        <dbReference type="PROSITE" id="PS50994"/>
    </source>
</evidence>
<dbReference type="InterPro" id="IPR050951">
    <property type="entry name" value="Retrovirus_Pol_polyprotein"/>
</dbReference>
<dbReference type="Proteomes" id="UP000719412">
    <property type="component" value="Unassembled WGS sequence"/>
</dbReference>
<dbReference type="Pfam" id="PF17921">
    <property type="entry name" value="Integrase_H2C2"/>
    <property type="match status" value="1"/>
</dbReference>
<evidence type="ECO:0000313" key="10">
    <source>
        <dbReference type="Proteomes" id="UP000719412"/>
    </source>
</evidence>
<dbReference type="GO" id="GO:0042575">
    <property type="term" value="C:DNA polymerase complex"/>
    <property type="evidence" value="ECO:0007669"/>
    <property type="project" value="UniProtKB-ARBA"/>
</dbReference>
<dbReference type="FunFam" id="3.30.70.270:FF:000020">
    <property type="entry name" value="Transposon Tf2-6 polyprotein-like Protein"/>
    <property type="match status" value="1"/>
</dbReference>
<dbReference type="InterPro" id="IPR043128">
    <property type="entry name" value="Rev_trsase/Diguanyl_cyclase"/>
</dbReference>
<dbReference type="Gene3D" id="3.30.420.10">
    <property type="entry name" value="Ribonuclease H-like superfamily/Ribonuclease H"/>
    <property type="match status" value="1"/>
</dbReference>
<dbReference type="PANTHER" id="PTHR37984:SF5">
    <property type="entry name" value="PROTEIN NYNRIN-LIKE"/>
    <property type="match status" value="1"/>
</dbReference>
<evidence type="ECO:0000256" key="4">
    <source>
        <dbReference type="ARBA" id="ARBA00022759"/>
    </source>
</evidence>
<dbReference type="InterPro" id="IPR005162">
    <property type="entry name" value="Retrotrans_gag_dom"/>
</dbReference>
<feature type="region of interest" description="Disordered" evidence="7">
    <location>
        <begin position="2296"/>
        <end position="2330"/>
    </location>
</feature>
<keyword evidence="10" id="KW-1185">Reference proteome</keyword>
<comment type="caution">
    <text evidence="9">The sequence shown here is derived from an EMBL/GenBank/DDBJ whole genome shotgun (WGS) entry which is preliminary data.</text>
</comment>
<dbReference type="InterPro" id="IPR041577">
    <property type="entry name" value="RT_RNaseH_2"/>
</dbReference>
<evidence type="ECO:0000256" key="7">
    <source>
        <dbReference type="SAM" id="MobiDB-lite"/>
    </source>
</evidence>
<dbReference type="Gene3D" id="3.10.20.370">
    <property type="match status" value="1"/>
</dbReference>
<dbReference type="InterPro" id="IPR012337">
    <property type="entry name" value="RNaseH-like_sf"/>
</dbReference>
<keyword evidence="5" id="KW-0695">RNA-directed DNA polymerase</keyword>
<dbReference type="Gene3D" id="3.10.10.10">
    <property type="entry name" value="HIV Type 1 Reverse Transcriptase, subunit A, domain 1"/>
    <property type="match status" value="1"/>
</dbReference>
<keyword evidence="2" id="KW-0548">Nucleotidyltransferase</keyword>
<dbReference type="SUPFAM" id="SSF53098">
    <property type="entry name" value="Ribonuclease H-like"/>
    <property type="match status" value="1"/>
</dbReference>
<accession>A0A8J6LMJ3</accession>
<feature type="region of interest" description="Disordered" evidence="7">
    <location>
        <begin position="651"/>
        <end position="699"/>
    </location>
</feature>
<dbReference type="PROSITE" id="PS50994">
    <property type="entry name" value="INTEGRASE"/>
    <property type="match status" value="1"/>
</dbReference>
<dbReference type="EC" id="2.7.7.49" evidence="1"/>
<dbReference type="GO" id="GO:0015074">
    <property type="term" value="P:DNA integration"/>
    <property type="evidence" value="ECO:0007669"/>
    <property type="project" value="InterPro"/>
</dbReference>
<feature type="domain" description="Integrase catalytic" evidence="8">
    <location>
        <begin position="1892"/>
        <end position="2056"/>
    </location>
</feature>
<dbReference type="CDD" id="cd01647">
    <property type="entry name" value="RT_LTR"/>
    <property type="match status" value="1"/>
</dbReference>
<dbReference type="SUPFAM" id="SSF56672">
    <property type="entry name" value="DNA/RNA polymerases"/>
    <property type="match status" value="1"/>
</dbReference>
<keyword evidence="4" id="KW-0255">Endonuclease</keyword>
<feature type="compositionally biased region" description="Polar residues" evidence="7">
    <location>
        <begin position="2194"/>
        <end position="2205"/>
    </location>
</feature>
<evidence type="ECO:0000256" key="2">
    <source>
        <dbReference type="ARBA" id="ARBA00022695"/>
    </source>
</evidence>
<sequence length="2389" mass="273316">MGYYDTVRRYITNWNGNPDELVNIDDALMMSPKTHREERRIVNMDLVFNETVFKNCIVSNIHQQHRFSQADLKLSTWWKILEFLDKDFQSGSVTLKIYLQVLLHFSKVAIAEQAILSNISSLETSITIPTVDADYVRSKIMSARIFQVLLFEPYKTFRGVCLKDGLLICLNNVVGFPNTPEYFADLLTSAAHEFSHYLVRILVKDMNFSNPWTVRITNESRFDFASTQPLEIERNTELILFDGMQPNWFLSMDKAVSAFLEHIDSNVSSLPIITKKEQADLRLLERFPSSFFGIDIKPEQVINFAREKNIIILTQPPHCSHKLQPLDVGMLHSFKVFIGYERDKWLLNNPVKTITIYEIESTPPGAVRPCRWWRGLSNRRDARGDAGGTARPSCRRDGSTLRIHHGIKYGVDNKFFTARFITDVQEITSVFLGESKADKRGAEGLLDSVIMIFQNLGIEGLMKEKLTGVTTDGENANTGRKSGLSTRTAWRVTQWTEIPPTSGAHLSVGSGIIRIMYKRAKISASSFKQRSADAKPATEELVLFSVQRSTEQHIVPFRSVKIYCPSVEGNNVPEAKIKGPIKFIRRRDRLAIQLGIGTGIVKRRINRGTSVASNKATSRTQEDSIGFSHSPILQFFKIQFNSRFSRLSFYHHPATPPRGGTNPVEPGQGGSEPRLRRSSAGDTNFSRKPGRSSSSHTLKVPLNHESDHQLYLSPFRAPIWTPDLCFVAGPTFLVIWVVILGASANWSIWCPDRKTEGEESRLARLTQLCFQPTVSGVHPEAKSSPDRNFAPCPCELVLDCGKFSRRRESPAGNAITQRQTLVRVILVARSNSFDCRFFGSSRTISLHFFSLWFFRFVDNSVGPCRAAIMEHRIECLSRQELEYEATLRDSSVAPDDTNPCTPLENTLNVATELEACAAGLAELSSHYEHYERRLGYIPRPDDTSRKSITDLVAQLTNLGRIFDAKTEFIRNPRDTSLQSACTLMNETSPSAVQIVRVHEPESFPIFKWKIYFDGTRDETSVFRFLQGIQDQMELTNTPEIDVVRGMKILLTGEAREWFRLVAPDTNTWSDFCERLKREFLPRDFAETALDRLKAFKQSEQKSIALYVARFNQRAKFLPDELPVSDKLTIIKRNIRPYYQDKIWDKEVNSIDRLLELCDSIDKTRLNIEKFQPKSVTAPEPKLVRKKRLHSPNMPLLQVTGKLREGTGKVREDGGKLRAKVGDRRILPSGRHLTADDAFEVTLDYVLATLHNNDAVYMNVTVLGLQMLGAISVPFRVHDKICLIDALVLPSVKFELVLGREFWRKFGLIPNFKNLRYSIADDAERNRSPRACDLNNLHGVDDLGPRQRAELEKIVSDYFNSIKGIELGCTNLIEHRIELIDGARPINCKNYLVSPYIQNELDEQWKDMLRLGVIRRSDSEWNSPAFMVPKPDGTRRFVVNYQQLNALSKRPAYPLPIMTDILDKLGNARYLTSLDIRSAYWEVPVEESSRKYTAFNDIIIATPTFELHVEILSKVLRRIREAGLTLKESKCEFCKSELKYLGYVVNRQGLNIDSDKVKAIIDLPRPKNVRGVRRLLGTVSWFRKFVKDFSTIVEPITGLTRKNASFKWTPDCERAFAKIKSALVSAPILTCPDFNRPFKLHTDASNVGLGGILTQEFDGDERVICYVSKALSSAELKYSATEKECLAVIFAVEKLRCYLEFTKFTVVTDCYALKWLHSLKNSLGRLGRWVLRLQNFDFEVVHRPGKDNVVPDFLSRAVPEANVLDANPFDDIERGRDPWFDRLKQRIAQEPLRFPNFRIENGKLYKRVRERDATIRPGDDWKLVVPLHLRRDLLRRYHDHPRTGAHLGIYKTYNRVKQLYTWQKMKSDIARYIARCRVCSTVKPEQRFPPGTMGTRPDIQRPWQMISCDLFGPLPRSGYGNEYVLVITDYFSKFPFFIPLRQATARKVIAEIEEKVFLVFGVPEYCIVDNGVQFGGSREFNEFLNNYGVRPYYNSLYTPQNNPTERVNRTMKTVIMSYIRDDQRRWDEHLSRVACALRTAKHEATRKTPYFVNFGHEMIDDGRQYARIREQARFASSSDSEDDDNNDHLTRLARIRYEVRQKLQRARERAKLFYDRKRRPLSFEEGDLVWKREYPTTDSTKHFTVKLAKRFKGPFTVAQKIGSNVYALNDPAGGPGGKWHVKDLKIYHLSDRESSSGGAVRNNNRSAHSRIRLSPRPASCDIVSSQRRTPSNLSRRKEKPILTFIFFRLLTVRPLRSKPQHLAWAVWDRIGSGACVIGLTGPFSSLRLQVEHVHLSGKARLGRSARSPTTRDRPWGRRPGDPSIAHDDQSSTTRLNILREETAHRVLLPPSPRHRQSVGSGCETFDPNVSGTVSFSPSDYTAQKFHFSCS</sequence>
<keyword evidence="4" id="KW-0378">Hydrolase</keyword>